<dbReference type="EMBL" id="CDMZ01002379">
    <property type="protein sequence ID" value="CEM42107.1"/>
    <property type="molecule type" value="Genomic_DNA"/>
</dbReference>
<proteinExistence type="predicted"/>
<evidence type="ECO:0000313" key="2">
    <source>
        <dbReference type="EMBL" id="CEM42107.1"/>
    </source>
</evidence>
<dbReference type="AlphaFoldDB" id="A0A0G4HDK7"/>
<dbReference type="GO" id="GO:0016746">
    <property type="term" value="F:acyltransferase activity"/>
    <property type="evidence" value="ECO:0007669"/>
    <property type="project" value="InterPro"/>
</dbReference>
<dbReference type="Gene3D" id="3.40.47.10">
    <property type="match status" value="1"/>
</dbReference>
<dbReference type="SUPFAM" id="SSF53901">
    <property type="entry name" value="Thiolase-like"/>
    <property type="match status" value="2"/>
</dbReference>
<name>A0A0G4HDK7_9ALVE</name>
<evidence type="ECO:0000256" key="1">
    <source>
        <dbReference type="SAM" id="MobiDB-lite"/>
    </source>
</evidence>
<dbReference type="InterPro" id="IPR016039">
    <property type="entry name" value="Thiolase-like"/>
</dbReference>
<sequence>MSPIPVLVGGSRYTHKGDGIVSPLSLCATSAASALSDSGLSIQEVDTVGVVGTILDAGLSPAFERIYPNMPAALMERLGGRATDKKSLVTTHVGGNSPQALVNHFAEEVVEGRAGVVLLTGVEAIASLLRALKGGDTEAVDRWREEGEKTKDIPQTFFGTDKAGFLEAEQRAGLSLPVAMYPVLETARRAQRGSSPSSHFSLMGSLFDHLNEVAVSSEERRHSWKQARRTAEALVTPSERNRWISWPYTKSLCATIEVDQAASVILTTEDRALSLGVPADRLVYVHGCGDCCDHWAVTEREEPWVSTGMRFAFDACMRQAGLDIQKGGAKLLTGMDLYSCFPVAVEMGAEALGLSEEALLSLPRKGVPFSLTGGLPFHGGPGNNYTMHAIVAAVERCRSSRQAGKDEVLFVNGNGHYTTKHSAGVYGTKRPVSSSGPWKREDPAETQRRHDRAVRKAEPLDPDAPEEMALFSGSKKGGVSGIGAKVTGVSVSYASGGKKAPGILKEEKAKGGRPVKASVIGVLTGAGGLHSPLRTFAAVVEPEENLVPAKAFSSGVMRGLVSVDEGASAAARRLSLLQSIVDRAGPPANEEFVGTSGVLRLGVNPKGSLLFFFSPHTHAARI</sequence>
<dbReference type="PANTHER" id="PTHR42870">
    <property type="entry name" value="ACETYL-COA C-ACETYLTRANSFERASE"/>
    <property type="match status" value="1"/>
</dbReference>
<dbReference type="VEuPathDB" id="CryptoDB:Cvel_26508"/>
<feature type="region of interest" description="Disordered" evidence="1">
    <location>
        <begin position="421"/>
        <end position="459"/>
    </location>
</feature>
<organism evidence="2">
    <name type="scientific">Chromera velia CCMP2878</name>
    <dbReference type="NCBI Taxonomy" id="1169474"/>
    <lineage>
        <taxon>Eukaryota</taxon>
        <taxon>Sar</taxon>
        <taxon>Alveolata</taxon>
        <taxon>Colpodellida</taxon>
        <taxon>Chromeraceae</taxon>
        <taxon>Chromera</taxon>
    </lineage>
</organism>
<feature type="compositionally biased region" description="Basic and acidic residues" evidence="1">
    <location>
        <begin position="438"/>
        <end position="459"/>
    </location>
</feature>
<evidence type="ECO:0008006" key="3">
    <source>
        <dbReference type="Google" id="ProtNLM"/>
    </source>
</evidence>
<dbReference type="PANTHER" id="PTHR42870:SF2">
    <property type="entry name" value="LIPID-TRANSFER PROTEIN, PUTATIVE-RELATED"/>
    <property type="match status" value="1"/>
</dbReference>
<protein>
    <recommendedName>
        <fullName evidence="3">Thiolase-like protein type 1 additional C-terminal domain-containing protein</fullName>
    </recommendedName>
</protein>
<gene>
    <name evidence="2" type="ORF">Cvel_26508</name>
</gene>
<reference evidence="2" key="1">
    <citation type="submission" date="2014-11" db="EMBL/GenBank/DDBJ databases">
        <authorList>
            <person name="Otto D Thomas"/>
            <person name="Naeem Raeece"/>
        </authorList>
    </citation>
    <scope>NUCLEOTIDE SEQUENCE</scope>
</reference>
<accession>A0A0G4HDK7</accession>